<evidence type="ECO:0000256" key="1">
    <source>
        <dbReference type="ARBA" id="ARBA00023016"/>
    </source>
</evidence>
<dbReference type="CDD" id="cd06472">
    <property type="entry name" value="ACD_ScHsp26_like"/>
    <property type="match status" value="1"/>
</dbReference>
<dbReference type="PROSITE" id="PS01031">
    <property type="entry name" value="SHSP"/>
    <property type="match status" value="1"/>
</dbReference>
<organism evidence="5 6">
    <name type="scientific">Iris pallida</name>
    <name type="common">Sweet iris</name>
    <dbReference type="NCBI Taxonomy" id="29817"/>
    <lineage>
        <taxon>Eukaryota</taxon>
        <taxon>Viridiplantae</taxon>
        <taxon>Streptophyta</taxon>
        <taxon>Embryophyta</taxon>
        <taxon>Tracheophyta</taxon>
        <taxon>Spermatophyta</taxon>
        <taxon>Magnoliopsida</taxon>
        <taxon>Liliopsida</taxon>
        <taxon>Asparagales</taxon>
        <taxon>Iridaceae</taxon>
        <taxon>Iridoideae</taxon>
        <taxon>Irideae</taxon>
        <taxon>Iris</taxon>
    </lineage>
</organism>
<dbReference type="Gene3D" id="2.60.40.790">
    <property type="match status" value="1"/>
</dbReference>
<dbReference type="Proteomes" id="UP001140949">
    <property type="component" value="Unassembled WGS sequence"/>
</dbReference>
<comment type="similarity">
    <text evidence="2 3">Belongs to the small heat shock protein (HSP20) family.</text>
</comment>
<proteinExistence type="inferred from homology"/>
<dbReference type="InterPro" id="IPR008978">
    <property type="entry name" value="HSP20-like_chaperone"/>
</dbReference>
<evidence type="ECO:0000313" key="6">
    <source>
        <dbReference type="Proteomes" id="UP001140949"/>
    </source>
</evidence>
<sequence>MSLVPFGFGSRIFDPLSSSDLWDPFESFVTSALSSSFPRSSIAGETSAFANTSLDWKETPEAHVFKADLPGIKKEEVKVEVEEGRVLQISGERSKEQEEKNDKWHRVERSSGKFLRRFRLPENAKVDQVKAAMENGVLTVTVPKEVVKKPEVKSIDISG</sequence>
<reference evidence="5" key="2">
    <citation type="submission" date="2023-04" db="EMBL/GenBank/DDBJ databases">
        <authorList>
            <person name="Bruccoleri R.E."/>
            <person name="Oakeley E.J."/>
            <person name="Faust A.-M."/>
            <person name="Dessus-Babus S."/>
            <person name="Altorfer M."/>
            <person name="Burckhardt D."/>
            <person name="Oertli M."/>
            <person name="Naumann U."/>
            <person name="Petersen F."/>
            <person name="Wong J."/>
        </authorList>
    </citation>
    <scope>NUCLEOTIDE SEQUENCE</scope>
    <source>
        <strain evidence="5">GSM-AAB239-AS_SAM_17_03QT</strain>
        <tissue evidence="5">Leaf</tissue>
    </source>
</reference>
<dbReference type="EMBL" id="JANAVB010044818">
    <property type="protein sequence ID" value="KAJ6790963.1"/>
    <property type="molecule type" value="Genomic_DNA"/>
</dbReference>
<dbReference type="Pfam" id="PF00011">
    <property type="entry name" value="HSP20"/>
    <property type="match status" value="1"/>
</dbReference>
<dbReference type="FunFam" id="2.60.40.790:FF:000009">
    <property type="entry name" value="17.6 kDa class I heat shock protein-like"/>
    <property type="match status" value="1"/>
</dbReference>
<protein>
    <submittedName>
        <fullName evidence="5">18.1 kDa class I heat shock protein-like isoform X1</fullName>
    </submittedName>
</protein>
<evidence type="ECO:0000259" key="4">
    <source>
        <dbReference type="PROSITE" id="PS01031"/>
    </source>
</evidence>
<keyword evidence="1 5" id="KW-0346">Stress response</keyword>
<dbReference type="InterPro" id="IPR031107">
    <property type="entry name" value="Small_HSP"/>
</dbReference>
<dbReference type="AlphaFoldDB" id="A0AAX6DGQ1"/>
<comment type="caution">
    <text evidence="5">The sequence shown here is derived from an EMBL/GenBank/DDBJ whole genome shotgun (WGS) entry which is preliminary data.</text>
</comment>
<evidence type="ECO:0000256" key="2">
    <source>
        <dbReference type="PROSITE-ProRule" id="PRU00285"/>
    </source>
</evidence>
<dbReference type="PANTHER" id="PTHR11527">
    <property type="entry name" value="HEAT-SHOCK PROTEIN 20 FAMILY MEMBER"/>
    <property type="match status" value="1"/>
</dbReference>
<keyword evidence="6" id="KW-1185">Reference proteome</keyword>
<reference evidence="5" key="1">
    <citation type="journal article" date="2023" name="GigaByte">
        <title>Genome assembly of the bearded iris, Iris pallida Lam.</title>
        <authorList>
            <person name="Bruccoleri R.E."/>
            <person name="Oakeley E.J."/>
            <person name="Faust A.M.E."/>
            <person name="Altorfer M."/>
            <person name="Dessus-Babus S."/>
            <person name="Burckhardt D."/>
            <person name="Oertli M."/>
            <person name="Naumann U."/>
            <person name="Petersen F."/>
            <person name="Wong J."/>
        </authorList>
    </citation>
    <scope>NUCLEOTIDE SEQUENCE</scope>
    <source>
        <strain evidence="5">GSM-AAB239-AS_SAM_17_03QT</strain>
    </source>
</reference>
<evidence type="ECO:0000256" key="3">
    <source>
        <dbReference type="RuleBase" id="RU003616"/>
    </source>
</evidence>
<accession>A0AAX6DGQ1</accession>
<name>A0AAX6DGQ1_IRIPA</name>
<dbReference type="InterPro" id="IPR002068">
    <property type="entry name" value="A-crystallin/Hsp20_dom"/>
</dbReference>
<gene>
    <name evidence="5" type="ORF">M6B38_246505</name>
</gene>
<evidence type="ECO:0000313" key="5">
    <source>
        <dbReference type="EMBL" id="KAJ6790963.1"/>
    </source>
</evidence>
<dbReference type="SUPFAM" id="SSF49764">
    <property type="entry name" value="HSP20-like chaperones"/>
    <property type="match status" value="1"/>
</dbReference>
<feature type="domain" description="SHSP" evidence="4">
    <location>
        <begin position="45"/>
        <end position="159"/>
    </location>
</feature>